<dbReference type="AlphaFoldDB" id="A0A9J6A7W6"/>
<evidence type="ECO:0000256" key="1">
    <source>
        <dbReference type="SAM" id="MobiDB-lite"/>
    </source>
</evidence>
<gene>
    <name evidence="2" type="ORF">H5410_005819</name>
</gene>
<accession>A0A9J6A7W6</accession>
<protein>
    <submittedName>
        <fullName evidence="2">Uncharacterized protein</fullName>
    </submittedName>
</protein>
<sequence length="171" mass="20187">MTEARAILEARKYCKNSQFNQAIIQINSMLMSEVLKGNWATPWAITDKSPYLRISPTKRKWEDVYKNHRGNKRCEMLISLGYLNQQKGLGKREIFGFMHLNLEDTFIISLEWRIGATFAPNRAPLVENMKKMNTKNMKRKKDGFEEQKAIVPENKPRKKRVRTTYNRKMKC</sequence>
<dbReference type="Proteomes" id="UP000824120">
    <property type="component" value="Chromosome 2"/>
</dbReference>
<evidence type="ECO:0000313" key="2">
    <source>
        <dbReference type="EMBL" id="KAG5620601.1"/>
    </source>
</evidence>
<comment type="caution">
    <text evidence="2">The sequence shown here is derived from an EMBL/GenBank/DDBJ whole genome shotgun (WGS) entry which is preliminary data.</text>
</comment>
<evidence type="ECO:0000313" key="3">
    <source>
        <dbReference type="Proteomes" id="UP000824120"/>
    </source>
</evidence>
<name>A0A9J6A7W6_SOLCO</name>
<keyword evidence="3" id="KW-1185">Reference proteome</keyword>
<dbReference type="EMBL" id="JACXVP010000002">
    <property type="protein sequence ID" value="KAG5620601.1"/>
    <property type="molecule type" value="Genomic_DNA"/>
</dbReference>
<feature type="region of interest" description="Disordered" evidence="1">
    <location>
        <begin position="152"/>
        <end position="171"/>
    </location>
</feature>
<dbReference type="OrthoDB" id="1305860at2759"/>
<proteinExistence type="predicted"/>
<reference evidence="2 3" key="1">
    <citation type="submission" date="2020-09" db="EMBL/GenBank/DDBJ databases">
        <title>De no assembly of potato wild relative species, Solanum commersonii.</title>
        <authorList>
            <person name="Cho K."/>
        </authorList>
    </citation>
    <scope>NUCLEOTIDE SEQUENCE [LARGE SCALE GENOMIC DNA]</scope>
    <source>
        <strain evidence="2">LZ3.2</strain>
        <tissue evidence="2">Leaf</tissue>
    </source>
</reference>
<organism evidence="2 3">
    <name type="scientific">Solanum commersonii</name>
    <name type="common">Commerson's wild potato</name>
    <name type="synonym">Commerson's nightshade</name>
    <dbReference type="NCBI Taxonomy" id="4109"/>
    <lineage>
        <taxon>Eukaryota</taxon>
        <taxon>Viridiplantae</taxon>
        <taxon>Streptophyta</taxon>
        <taxon>Embryophyta</taxon>
        <taxon>Tracheophyta</taxon>
        <taxon>Spermatophyta</taxon>
        <taxon>Magnoliopsida</taxon>
        <taxon>eudicotyledons</taxon>
        <taxon>Gunneridae</taxon>
        <taxon>Pentapetalae</taxon>
        <taxon>asterids</taxon>
        <taxon>lamiids</taxon>
        <taxon>Solanales</taxon>
        <taxon>Solanaceae</taxon>
        <taxon>Solanoideae</taxon>
        <taxon>Solaneae</taxon>
        <taxon>Solanum</taxon>
    </lineage>
</organism>
<feature type="compositionally biased region" description="Basic residues" evidence="1">
    <location>
        <begin position="156"/>
        <end position="171"/>
    </location>
</feature>